<organism evidence="2 3">
    <name type="scientific">Candidatus Uhrbacteria bacterium GW2011_GWC2_41_11</name>
    <dbReference type="NCBI Taxonomy" id="1618985"/>
    <lineage>
        <taxon>Bacteria</taxon>
        <taxon>Candidatus Uhriibacteriota</taxon>
    </lineage>
</organism>
<feature type="non-terminal residue" evidence="2">
    <location>
        <position position="629"/>
    </location>
</feature>
<feature type="signal peptide" evidence="1">
    <location>
        <begin position="1"/>
        <end position="26"/>
    </location>
</feature>
<dbReference type="Proteomes" id="UP000034616">
    <property type="component" value="Unassembled WGS sequence"/>
</dbReference>
<sequence>MFKRIFHTTLAVLTIFGAIGPAPFIAQVARAESPSTISYQGRLKDDDGLAVTDGAYDFTFRLYDALAAGNLEWTEEQDAVTVTDGYFSVQLGSVDGFLDGADDEVDFSEPLFLSIEVDADGEMTPRVAINSVAYAYVSRSAESFASEVAAETAAEVYGGRLYYNETDGNLYVYDADAVDWVDVTAASGNLDDSYNNFGASAALVEVDADEGQTGGLEFESTIAGNIIFDLQSTGDFVVQDGGATFITFSDTGTATFGGAVTLNGQNTIGDGGDTVAINSSDWDIDATGVMTGIGAITTDGLLTGTLGATISGATTSINADSNFGTNINTGTSTGALSLGGGLGTVAINSSDWDIDATGAMTGIGAITADGGGLDVDDAFVVADGGILTTSQTANFDGTADFDGQVSIGDDGDTVSIDSSVWDISTAGAVSGITTFTSSGDMDLTATGGTIGDPDFDVAGYSQFNGTAEFNAAASYDGVVTYNAVATFNASPSFNAASTFAGSILANGGISTSSSSLTINPVTYTQIGSGSAPAVATGEDDLFVVGDAEIDGELELDGALDSDGDVSIADTNISFDGATTTFTTTGAFTLTPGGAVILGDGGDTMSINSSDWDIGTTGDMSGIGTFGSDG</sequence>
<evidence type="ECO:0000256" key="1">
    <source>
        <dbReference type="SAM" id="SignalP"/>
    </source>
</evidence>
<proteinExistence type="predicted"/>
<dbReference type="AlphaFoldDB" id="A0A0G0WSB6"/>
<comment type="caution">
    <text evidence="2">The sequence shown here is derived from an EMBL/GenBank/DDBJ whole genome shotgun (WGS) entry which is preliminary data.</text>
</comment>
<name>A0A0G0WSB6_9BACT</name>
<accession>A0A0G0WSB6</accession>
<gene>
    <name evidence="2" type="ORF">UU35_C0003G0001</name>
</gene>
<dbReference type="EMBL" id="LCAH01000003">
    <property type="protein sequence ID" value="KKR87375.1"/>
    <property type="molecule type" value="Genomic_DNA"/>
</dbReference>
<feature type="chain" id="PRO_5002535160" evidence="1">
    <location>
        <begin position="27"/>
        <end position="629"/>
    </location>
</feature>
<evidence type="ECO:0000313" key="3">
    <source>
        <dbReference type="Proteomes" id="UP000034616"/>
    </source>
</evidence>
<protein>
    <submittedName>
        <fullName evidence="2">Uncharacterized protein</fullName>
    </submittedName>
</protein>
<evidence type="ECO:0000313" key="2">
    <source>
        <dbReference type="EMBL" id="KKR87375.1"/>
    </source>
</evidence>
<reference evidence="2 3" key="1">
    <citation type="journal article" date="2015" name="Nature">
        <title>rRNA introns, odd ribosomes, and small enigmatic genomes across a large radiation of phyla.</title>
        <authorList>
            <person name="Brown C.T."/>
            <person name="Hug L.A."/>
            <person name="Thomas B.C."/>
            <person name="Sharon I."/>
            <person name="Castelle C.J."/>
            <person name="Singh A."/>
            <person name="Wilkins M.J."/>
            <person name="Williams K.H."/>
            <person name="Banfield J.F."/>
        </authorList>
    </citation>
    <scope>NUCLEOTIDE SEQUENCE [LARGE SCALE GENOMIC DNA]</scope>
</reference>
<keyword evidence="1" id="KW-0732">Signal</keyword>